<dbReference type="InParanoid" id="K9FV22"/>
<reference evidence="2" key="1">
    <citation type="journal article" date="2012" name="BMC Genomics">
        <title>Genome sequence of the necrotrophic fungus Penicillium digitatum, the main postharvest pathogen of citrus.</title>
        <authorList>
            <person name="Marcet-Houben M."/>
            <person name="Ballester A.-R."/>
            <person name="de la Fuente B."/>
            <person name="Harries E."/>
            <person name="Marcos J.F."/>
            <person name="Gonzalez-Candelas L."/>
            <person name="Gabaldon T."/>
        </authorList>
    </citation>
    <scope>NUCLEOTIDE SEQUENCE [LARGE SCALE GENOMIC DNA]</scope>
    <source>
        <strain evidence="2">PHI26 / CECT 20796</strain>
    </source>
</reference>
<dbReference type="Proteomes" id="UP000009882">
    <property type="component" value="Unassembled WGS sequence"/>
</dbReference>
<comment type="caution">
    <text evidence="1">The sequence shown here is derived from an EMBL/GenBank/DDBJ whole genome shotgun (WGS) entry which is preliminary data.</text>
</comment>
<sequence>MLEIVNPIQLPRDQGVCDLVGLQRAKGELVCTDYSEMVELELMYLFIFSPSSKKGNASRKDAWSLPYYHRVINEFQFVTWGVWGY</sequence>
<organism evidence="1 2">
    <name type="scientific">Penicillium digitatum (strain PHI26 / CECT 20796)</name>
    <name type="common">Green mold</name>
    <dbReference type="NCBI Taxonomy" id="1170229"/>
    <lineage>
        <taxon>Eukaryota</taxon>
        <taxon>Fungi</taxon>
        <taxon>Dikarya</taxon>
        <taxon>Ascomycota</taxon>
        <taxon>Pezizomycotina</taxon>
        <taxon>Eurotiomycetes</taxon>
        <taxon>Eurotiomycetidae</taxon>
        <taxon>Eurotiales</taxon>
        <taxon>Aspergillaceae</taxon>
        <taxon>Penicillium</taxon>
    </lineage>
</organism>
<gene>
    <name evidence="1" type="ORF">PDIG_40280</name>
</gene>
<dbReference type="EMBL" id="AKCT01000170">
    <property type="protein sequence ID" value="EKV13004.1"/>
    <property type="molecule type" value="Genomic_DNA"/>
</dbReference>
<protein>
    <submittedName>
        <fullName evidence="1">Uncharacterized protein</fullName>
    </submittedName>
</protein>
<proteinExistence type="predicted"/>
<evidence type="ECO:0000313" key="1">
    <source>
        <dbReference type="EMBL" id="EKV13004.1"/>
    </source>
</evidence>
<name>K9FV22_PEND2</name>
<accession>K9FV22</accession>
<keyword evidence="2" id="KW-1185">Reference proteome</keyword>
<dbReference type="AlphaFoldDB" id="K9FV22"/>
<dbReference type="HOGENOM" id="CLU_2513337_0_0_1"/>
<evidence type="ECO:0000313" key="2">
    <source>
        <dbReference type="Proteomes" id="UP000009882"/>
    </source>
</evidence>